<protein>
    <submittedName>
        <fullName evidence="2">Uncharacterized protein</fullName>
    </submittedName>
</protein>
<proteinExistence type="predicted"/>
<dbReference type="RefSeq" id="WP_175483774.1">
    <property type="nucleotide sequence ID" value="NZ_FNYC01000005.1"/>
</dbReference>
<name>A0A1H6XMN4_9GAMM</name>
<dbReference type="Proteomes" id="UP000199420">
    <property type="component" value="Unassembled WGS sequence"/>
</dbReference>
<evidence type="ECO:0000256" key="1">
    <source>
        <dbReference type="SAM" id="MobiDB-lite"/>
    </source>
</evidence>
<feature type="region of interest" description="Disordered" evidence="1">
    <location>
        <begin position="1"/>
        <end position="56"/>
    </location>
</feature>
<keyword evidence="3" id="KW-1185">Reference proteome</keyword>
<organism evidence="2 3">
    <name type="scientific">Frateuria terrea</name>
    <dbReference type="NCBI Taxonomy" id="529704"/>
    <lineage>
        <taxon>Bacteria</taxon>
        <taxon>Pseudomonadati</taxon>
        <taxon>Pseudomonadota</taxon>
        <taxon>Gammaproteobacteria</taxon>
        <taxon>Lysobacterales</taxon>
        <taxon>Rhodanobacteraceae</taxon>
        <taxon>Frateuria</taxon>
    </lineage>
</organism>
<evidence type="ECO:0000313" key="2">
    <source>
        <dbReference type="EMBL" id="SEJ26162.1"/>
    </source>
</evidence>
<sequence>MPNNPQHPEPPIAQPGKQRPDQEIRNPGHASPARDADADPLGSPLEENDPLAPPPL</sequence>
<accession>A0A1H6XMN4</accession>
<reference evidence="2 3" key="1">
    <citation type="submission" date="2016-10" db="EMBL/GenBank/DDBJ databases">
        <authorList>
            <person name="de Groot N.N."/>
        </authorList>
    </citation>
    <scope>NUCLEOTIDE SEQUENCE [LARGE SCALE GENOMIC DNA]</scope>
    <source>
        <strain evidence="2 3">DSM 26515</strain>
    </source>
</reference>
<gene>
    <name evidence="2" type="ORF">SAMN04487997_2870</name>
</gene>
<evidence type="ECO:0000313" key="3">
    <source>
        <dbReference type="Proteomes" id="UP000199420"/>
    </source>
</evidence>
<feature type="compositionally biased region" description="Basic and acidic residues" evidence="1">
    <location>
        <begin position="18"/>
        <end position="37"/>
    </location>
</feature>
<dbReference type="STRING" id="529704.SAMN02927913_2847"/>
<feature type="compositionally biased region" description="Pro residues" evidence="1">
    <location>
        <begin position="1"/>
        <end position="13"/>
    </location>
</feature>
<dbReference type="EMBL" id="FNYC01000005">
    <property type="protein sequence ID" value="SEJ26162.1"/>
    <property type="molecule type" value="Genomic_DNA"/>
</dbReference>
<dbReference type="AlphaFoldDB" id="A0A1H6XMN4"/>